<reference evidence="3" key="1">
    <citation type="submission" date="2021-07" db="EMBL/GenBank/DDBJ databases">
        <title>Complete genome sequencing of a Clostridium isolate.</title>
        <authorList>
            <person name="Ueki A."/>
            <person name="Tonouchi A."/>
        </authorList>
    </citation>
    <scope>NUCLEOTIDE SEQUENCE [LARGE SCALE GENOMIC DNA]</scope>
    <source>
        <strain evidence="3">C5S11</strain>
    </source>
</reference>
<evidence type="ECO:0000313" key="2">
    <source>
        <dbReference type="EMBL" id="BCZ47994.1"/>
    </source>
</evidence>
<dbReference type="InterPro" id="IPR024976">
    <property type="entry name" value="DUF3885"/>
</dbReference>
<gene>
    <name evidence="2" type="ORF">psyc5s11_40610</name>
</gene>
<sequence>MVYLDEDSDEQIEKISYYWDLRTNVININKLLEEISKADLGGFSALVSAIFLFDTNLNVLFHYYDDRGLDIVSEKRETIYPLYKNYNEWILDYDREHINKVFRNN</sequence>
<keyword evidence="3" id="KW-1185">Reference proteome</keyword>
<organism evidence="2 3">
    <name type="scientific">Clostridium gelidum</name>
    <dbReference type="NCBI Taxonomy" id="704125"/>
    <lineage>
        <taxon>Bacteria</taxon>
        <taxon>Bacillati</taxon>
        <taxon>Bacillota</taxon>
        <taxon>Clostridia</taxon>
        <taxon>Eubacteriales</taxon>
        <taxon>Clostridiaceae</taxon>
        <taxon>Clostridium</taxon>
    </lineage>
</organism>
<evidence type="ECO:0000259" key="1">
    <source>
        <dbReference type="Pfam" id="PF13021"/>
    </source>
</evidence>
<proteinExistence type="predicted"/>
<feature type="domain" description="DUF3885" evidence="1">
    <location>
        <begin position="5"/>
        <end position="94"/>
    </location>
</feature>
<dbReference type="EMBL" id="AP024849">
    <property type="protein sequence ID" value="BCZ47994.1"/>
    <property type="molecule type" value="Genomic_DNA"/>
</dbReference>
<dbReference type="Proteomes" id="UP000824633">
    <property type="component" value="Chromosome"/>
</dbReference>
<dbReference type="Pfam" id="PF13021">
    <property type="entry name" value="DUF3885"/>
    <property type="match status" value="1"/>
</dbReference>
<accession>A0ABM7TGT4</accession>
<protein>
    <recommendedName>
        <fullName evidence="1">DUF3885 domain-containing protein</fullName>
    </recommendedName>
</protein>
<name>A0ABM7TGT4_9CLOT</name>
<evidence type="ECO:0000313" key="3">
    <source>
        <dbReference type="Proteomes" id="UP000824633"/>
    </source>
</evidence>